<protein>
    <submittedName>
        <fullName evidence="2">ARL14 effector protein-like</fullName>
    </submittedName>
</protein>
<keyword evidence="1" id="KW-1185">Reference proteome</keyword>
<sequence length="177" mass="20508">MVSGLLDLTQCSIGKALNYSCHEVKFTKIKKTKGFEELTKKDQELVHLRSKVNHIQTICNHHVKVYLDRFETLYDGSFCCDPFNKHKVKLKNNGFFNGLSLCYHIESIRVISLDVAKEFDLIPGHKLCTECRKMLYLRNNKEDYGSNSCQHKDNDFNEINILKENFDSSINRLGCLP</sequence>
<accession>A0ABM4BMF9</accession>
<dbReference type="GeneID" id="136078420"/>
<evidence type="ECO:0000313" key="2">
    <source>
        <dbReference type="RefSeq" id="XP_065650266.1"/>
    </source>
</evidence>
<organism evidence="1 2">
    <name type="scientific">Hydra vulgaris</name>
    <name type="common">Hydra</name>
    <name type="synonym">Hydra attenuata</name>
    <dbReference type="NCBI Taxonomy" id="6087"/>
    <lineage>
        <taxon>Eukaryota</taxon>
        <taxon>Metazoa</taxon>
        <taxon>Cnidaria</taxon>
        <taxon>Hydrozoa</taxon>
        <taxon>Hydroidolina</taxon>
        <taxon>Anthoathecata</taxon>
        <taxon>Aplanulata</taxon>
        <taxon>Hydridae</taxon>
        <taxon>Hydra</taxon>
    </lineage>
</organism>
<name>A0ABM4BMF9_HYDVU</name>
<proteinExistence type="predicted"/>
<dbReference type="RefSeq" id="XP_065650266.1">
    <property type="nucleotide sequence ID" value="XM_065794194.1"/>
</dbReference>
<evidence type="ECO:0000313" key="1">
    <source>
        <dbReference type="Proteomes" id="UP001652625"/>
    </source>
</evidence>
<dbReference type="Proteomes" id="UP001652625">
    <property type="component" value="Chromosome 03"/>
</dbReference>
<gene>
    <name evidence="2" type="primary">LOC136078420</name>
</gene>
<reference evidence="2" key="1">
    <citation type="submission" date="2025-08" db="UniProtKB">
        <authorList>
            <consortium name="RefSeq"/>
        </authorList>
    </citation>
    <scope>IDENTIFICATION</scope>
</reference>